<dbReference type="Proteomes" id="UP000663832">
    <property type="component" value="Unassembled WGS sequence"/>
</dbReference>
<dbReference type="EMBL" id="CAJNOI010000024">
    <property type="protein sequence ID" value="CAF0850176.1"/>
    <property type="molecule type" value="Genomic_DNA"/>
</dbReference>
<organism evidence="3 4">
    <name type="scientific">Adineta steineri</name>
    <dbReference type="NCBI Taxonomy" id="433720"/>
    <lineage>
        <taxon>Eukaryota</taxon>
        <taxon>Metazoa</taxon>
        <taxon>Spiralia</taxon>
        <taxon>Gnathifera</taxon>
        <taxon>Rotifera</taxon>
        <taxon>Eurotatoria</taxon>
        <taxon>Bdelloidea</taxon>
        <taxon>Adinetida</taxon>
        <taxon>Adinetidae</taxon>
        <taxon>Adineta</taxon>
    </lineage>
</organism>
<keyword evidence="4" id="KW-1185">Reference proteome</keyword>
<dbReference type="EMBL" id="CAJNOM010000272">
    <property type="protein sequence ID" value="CAF1307534.1"/>
    <property type="molecule type" value="Genomic_DNA"/>
</dbReference>
<dbReference type="Proteomes" id="UP000663877">
    <property type="component" value="Unassembled WGS sequence"/>
</dbReference>
<accession>A0A815E9Y5</accession>
<name>A0A815E9Y5_9BILA</name>
<dbReference type="AlphaFoldDB" id="A0A815E9Y5"/>
<evidence type="ECO:0000313" key="2">
    <source>
        <dbReference type="EMBL" id="CAF1307534.1"/>
    </source>
</evidence>
<dbReference type="EMBL" id="CAJNOM010000273">
    <property type="protein sequence ID" value="CAF1308623.1"/>
    <property type="molecule type" value="Genomic_DNA"/>
</dbReference>
<gene>
    <name evidence="1" type="ORF">BJG266_LOCUS7796</name>
    <name evidence="2" type="ORF">QVE165_LOCUS31601</name>
    <name evidence="3" type="ORF">QVE165_LOCUS31660</name>
</gene>
<evidence type="ECO:0000313" key="4">
    <source>
        <dbReference type="Proteomes" id="UP000663832"/>
    </source>
</evidence>
<evidence type="ECO:0000313" key="3">
    <source>
        <dbReference type="EMBL" id="CAF1308623.1"/>
    </source>
</evidence>
<proteinExistence type="predicted"/>
<sequence>MPVNVLPPAHIPLAPELTMYAFPDKLVTTACPLKQQQADVLQDESGVEICGIYSKTYCRLSNETASSSSLSEYCVQAVRSSGHA</sequence>
<reference evidence="3" key="1">
    <citation type="submission" date="2021-02" db="EMBL/GenBank/DDBJ databases">
        <authorList>
            <person name="Nowell W R."/>
        </authorList>
    </citation>
    <scope>NUCLEOTIDE SEQUENCE</scope>
</reference>
<protein>
    <submittedName>
        <fullName evidence="3">Uncharacterized protein</fullName>
    </submittedName>
</protein>
<comment type="caution">
    <text evidence="3">The sequence shown here is derived from an EMBL/GenBank/DDBJ whole genome shotgun (WGS) entry which is preliminary data.</text>
</comment>
<evidence type="ECO:0000313" key="1">
    <source>
        <dbReference type="EMBL" id="CAF0850176.1"/>
    </source>
</evidence>
<dbReference type="OrthoDB" id="152433at2759"/>